<keyword evidence="1" id="KW-0472">Membrane</keyword>
<keyword evidence="1" id="KW-1133">Transmembrane helix</keyword>
<dbReference type="STRING" id="291169.A9E74_01202"/>
<reference evidence="2 3" key="1">
    <citation type="submission" date="2016-07" db="EMBL/GenBank/DDBJ databases">
        <title>Draft Genome Sequence of Methylophaga muralis Bur 1.</title>
        <authorList>
            <person name="Vasilenko O.V."/>
            <person name="Doronina N.V."/>
            <person name="Shmareva M.N."/>
            <person name="Tarlachkov S.V."/>
            <person name="Mustakhimov I."/>
            <person name="Trotsenko Y.A."/>
        </authorList>
    </citation>
    <scope>NUCLEOTIDE SEQUENCE [LARGE SCALE GENOMIC DNA]</scope>
    <source>
        <strain evidence="2 3">Bur 1</strain>
    </source>
</reference>
<sequence>MLMLRQYWQRWRQQQRYRVFILPSRYGMSYAMLILVMLLGAINYNNSLGHLLSFLLVGVGHVAMHHSYRNVRQLDYQLGHAEPAFCKQNILLPITFINQSQRPIRQLEMAYLASPSASSWWPFKKFSRYVAFYKAALIAADHNSLHLLPIPTQQRGWQELGRLRLSSVYPVGLLFSWFFIDINQRVLVYPKPIGNKPMPLPSAMETGVALQHQQGIDDFAGFHRYREGDARQHIAWKALARDGVLRTKQFSSPTGQSLMLQWQDVADLQDTEAKLSQLSQWILTADAAGLQYGLVMPNHTIDISHGEQHRHQCLQALALYGE</sequence>
<evidence type="ECO:0000256" key="1">
    <source>
        <dbReference type="SAM" id="Phobius"/>
    </source>
</evidence>
<dbReference type="EMBL" id="MCRI01000009">
    <property type="protein sequence ID" value="ODN67130.1"/>
    <property type="molecule type" value="Genomic_DNA"/>
</dbReference>
<dbReference type="AlphaFoldDB" id="A0A1E3GSV0"/>
<accession>A0A1E3GSV0</accession>
<organism evidence="2 3">
    <name type="scientific">Methylophaga muralis</name>
    <dbReference type="NCBI Taxonomy" id="291169"/>
    <lineage>
        <taxon>Bacteria</taxon>
        <taxon>Pseudomonadati</taxon>
        <taxon>Pseudomonadota</taxon>
        <taxon>Gammaproteobacteria</taxon>
        <taxon>Thiotrichales</taxon>
        <taxon>Piscirickettsiaceae</taxon>
        <taxon>Methylophaga</taxon>
    </lineage>
</organism>
<protein>
    <submittedName>
        <fullName evidence="2">Uncharacterized protein</fullName>
    </submittedName>
</protein>
<gene>
    <name evidence="2" type="ORF">A9E74_01202</name>
</gene>
<comment type="caution">
    <text evidence="2">The sequence shown here is derived from an EMBL/GenBank/DDBJ whole genome shotgun (WGS) entry which is preliminary data.</text>
</comment>
<name>A0A1E3GSV0_9GAMM</name>
<dbReference type="PANTHER" id="PTHR34351:SF1">
    <property type="entry name" value="SLR1927 PROTEIN"/>
    <property type="match status" value="1"/>
</dbReference>
<keyword evidence="1" id="KW-0812">Transmembrane</keyword>
<evidence type="ECO:0000313" key="3">
    <source>
        <dbReference type="Proteomes" id="UP000094379"/>
    </source>
</evidence>
<dbReference type="RefSeq" id="WP_245652074.1">
    <property type="nucleotide sequence ID" value="NZ_MCRI01000009.1"/>
</dbReference>
<dbReference type="PATRIC" id="fig|291169.3.peg.1206"/>
<proteinExistence type="predicted"/>
<feature type="transmembrane region" description="Helical" evidence="1">
    <location>
        <begin position="20"/>
        <end position="42"/>
    </location>
</feature>
<dbReference type="Proteomes" id="UP000094379">
    <property type="component" value="Unassembled WGS sequence"/>
</dbReference>
<dbReference type="PANTHER" id="PTHR34351">
    <property type="entry name" value="SLR1927 PROTEIN-RELATED"/>
    <property type="match status" value="1"/>
</dbReference>
<evidence type="ECO:0000313" key="2">
    <source>
        <dbReference type="EMBL" id="ODN67130.1"/>
    </source>
</evidence>
<keyword evidence="3" id="KW-1185">Reference proteome</keyword>